<dbReference type="InterPro" id="IPR043504">
    <property type="entry name" value="Peptidase_S1_PA_chymotrypsin"/>
</dbReference>
<feature type="domain" description="Peptidase S1" evidence="4">
    <location>
        <begin position="47"/>
        <end position="288"/>
    </location>
</feature>
<dbReference type="PANTHER" id="PTHR24256">
    <property type="entry name" value="TRYPTASE-RELATED"/>
    <property type="match status" value="1"/>
</dbReference>
<feature type="chain" id="PRO_5006386957" description="Peptidase S1 domain-containing protein" evidence="3">
    <location>
        <begin position="30"/>
        <end position="288"/>
    </location>
</feature>
<dbReference type="InterPro" id="IPR051487">
    <property type="entry name" value="Ser/Thr_Proteases_Immune/Dev"/>
</dbReference>
<evidence type="ECO:0000256" key="1">
    <source>
        <dbReference type="ARBA" id="ARBA00023157"/>
    </source>
</evidence>
<dbReference type="SMART" id="SM00020">
    <property type="entry name" value="Tryp_SPc"/>
    <property type="match status" value="1"/>
</dbReference>
<dbReference type="GO" id="GO:0004252">
    <property type="term" value="F:serine-type endopeptidase activity"/>
    <property type="evidence" value="ECO:0007669"/>
    <property type="project" value="InterPro"/>
</dbReference>
<evidence type="ECO:0000313" key="6">
    <source>
        <dbReference type="Proteomes" id="UP000007798"/>
    </source>
</evidence>
<feature type="signal peptide" evidence="3">
    <location>
        <begin position="1"/>
        <end position="29"/>
    </location>
</feature>
<evidence type="ECO:0000256" key="3">
    <source>
        <dbReference type="SAM" id="SignalP"/>
    </source>
</evidence>
<comment type="similarity">
    <text evidence="2">Belongs to the peptidase S1 family. CLIP subfamily.</text>
</comment>
<keyword evidence="3" id="KW-0732">Signal</keyword>
<name>A0A0Q9WNZ7_DROWI</name>
<gene>
    <name evidence="5" type="primary">Dwil\GK28329</name>
    <name evidence="5" type="ORF">Dwil_GK28329</name>
</gene>
<keyword evidence="1" id="KW-1015">Disulfide bond</keyword>
<dbReference type="EMBL" id="CH963846">
    <property type="protein sequence ID" value="KRF97590.1"/>
    <property type="molecule type" value="Genomic_DNA"/>
</dbReference>
<dbReference type="InParanoid" id="A0A0Q9WNZ7"/>
<reference evidence="5 6" key="1">
    <citation type="journal article" date="2007" name="Nature">
        <title>Evolution of genes and genomes on the Drosophila phylogeny.</title>
        <authorList>
            <consortium name="Drosophila 12 Genomes Consortium"/>
            <person name="Clark A.G."/>
            <person name="Eisen M.B."/>
            <person name="Smith D.R."/>
            <person name="Bergman C.M."/>
            <person name="Oliver B."/>
            <person name="Markow T.A."/>
            <person name="Kaufman T.C."/>
            <person name="Kellis M."/>
            <person name="Gelbart W."/>
            <person name="Iyer V.N."/>
            <person name="Pollard D.A."/>
            <person name="Sackton T.B."/>
            <person name="Larracuente A.M."/>
            <person name="Singh N.D."/>
            <person name="Abad J.P."/>
            <person name="Abt D.N."/>
            <person name="Adryan B."/>
            <person name="Aguade M."/>
            <person name="Akashi H."/>
            <person name="Anderson W.W."/>
            <person name="Aquadro C.F."/>
            <person name="Ardell D.H."/>
            <person name="Arguello R."/>
            <person name="Artieri C.G."/>
            <person name="Barbash D.A."/>
            <person name="Barker D."/>
            <person name="Barsanti P."/>
            <person name="Batterham P."/>
            <person name="Batzoglou S."/>
            <person name="Begun D."/>
            <person name="Bhutkar A."/>
            <person name="Blanco E."/>
            <person name="Bosak S.A."/>
            <person name="Bradley R.K."/>
            <person name="Brand A.D."/>
            <person name="Brent M.R."/>
            <person name="Brooks A.N."/>
            <person name="Brown R.H."/>
            <person name="Butlin R.K."/>
            <person name="Caggese C."/>
            <person name="Calvi B.R."/>
            <person name="Bernardo de Carvalho A."/>
            <person name="Caspi A."/>
            <person name="Castrezana S."/>
            <person name="Celniker S.E."/>
            <person name="Chang J.L."/>
            <person name="Chapple C."/>
            <person name="Chatterji S."/>
            <person name="Chinwalla A."/>
            <person name="Civetta A."/>
            <person name="Clifton S.W."/>
            <person name="Comeron J.M."/>
            <person name="Costello J.C."/>
            <person name="Coyne J.A."/>
            <person name="Daub J."/>
            <person name="David R.G."/>
            <person name="Delcher A.L."/>
            <person name="Delehaunty K."/>
            <person name="Do C.B."/>
            <person name="Ebling H."/>
            <person name="Edwards K."/>
            <person name="Eickbush T."/>
            <person name="Evans J.D."/>
            <person name="Filipski A."/>
            <person name="Findeiss S."/>
            <person name="Freyhult E."/>
            <person name="Fulton L."/>
            <person name="Fulton R."/>
            <person name="Garcia A.C."/>
            <person name="Gardiner A."/>
            <person name="Garfield D.A."/>
            <person name="Garvin B.E."/>
            <person name="Gibson G."/>
            <person name="Gilbert D."/>
            <person name="Gnerre S."/>
            <person name="Godfrey J."/>
            <person name="Good R."/>
            <person name="Gotea V."/>
            <person name="Gravely B."/>
            <person name="Greenberg A.J."/>
            <person name="Griffiths-Jones S."/>
            <person name="Gross S."/>
            <person name="Guigo R."/>
            <person name="Gustafson E.A."/>
            <person name="Haerty W."/>
            <person name="Hahn M.W."/>
            <person name="Halligan D.L."/>
            <person name="Halpern A.L."/>
            <person name="Halter G.M."/>
            <person name="Han M.V."/>
            <person name="Heger A."/>
            <person name="Hillier L."/>
            <person name="Hinrichs A.S."/>
            <person name="Holmes I."/>
            <person name="Hoskins R.A."/>
            <person name="Hubisz M.J."/>
            <person name="Hultmark D."/>
            <person name="Huntley M.A."/>
            <person name="Jaffe D.B."/>
            <person name="Jagadeeshan S."/>
            <person name="Jeck W.R."/>
            <person name="Johnson J."/>
            <person name="Jones C.D."/>
            <person name="Jordan W.C."/>
            <person name="Karpen G.H."/>
            <person name="Kataoka E."/>
            <person name="Keightley P.D."/>
            <person name="Kheradpour P."/>
            <person name="Kirkness E.F."/>
            <person name="Koerich L.B."/>
            <person name="Kristiansen K."/>
            <person name="Kudrna D."/>
            <person name="Kulathinal R.J."/>
            <person name="Kumar S."/>
            <person name="Kwok R."/>
            <person name="Lander E."/>
            <person name="Langley C.H."/>
            <person name="Lapoint R."/>
            <person name="Lazzaro B.P."/>
            <person name="Lee S.J."/>
            <person name="Levesque L."/>
            <person name="Li R."/>
            <person name="Lin C.F."/>
            <person name="Lin M.F."/>
            <person name="Lindblad-Toh K."/>
            <person name="Llopart A."/>
            <person name="Long M."/>
            <person name="Low L."/>
            <person name="Lozovsky E."/>
            <person name="Lu J."/>
            <person name="Luo M."/>
            <person name="Machado C.A."/>
            <person name="Makalowski W."/>
            <person name="Marzo M."/>
            <person name="Matsuda M."/>
            <person name="Matzkin L."/>
            <person name="McAllister B."/>
            <person name="McBride C.S."/>
            <person name="McKernan B."/>
            <person name="McKernan K."/>
            <person name="Mendez-Lago M."/>
            <person name="Minx P."/>
            <person name="Mollenhauer M.U."/>
            <person name="Montooth K."/>
            <person name="Mount S.M."/>
            <person name="Mu X."/>
            <person name="Myers E."/>
            <person name="Negre B."/>
            <person name="Newfeld S."/>
            <person name="Nielsen R."/>
            <person name="Noor M.A."/>
            <person name="O'Grady P."/>
            <person name="Pachter L."/>
            <person name="Papaceit M."/>
            <person name="Parisi M.J."/>
            <person name="Parisi M."/>
            <person name="Parts L."/>
            <person name="Pedersen J.S."/>
            <person name="Pesole G."/>
            <person name="Phillippy A.M."/>
            <person name="Ponting C.P."/>
            <person name="Pop M."/>
            <person name="Porcelli D."/>
            <person name="Powell J.R."/>
            <person name="Prohaska S."/>
            <person name="Pruitt K."/>
            <person name="Puig M."/>
            <person name="Quesneville H."/>
            <person name="Ram K.R."/>
            <person name="Rand D."/>
            <person name="Rasmussen M.D."/>
            <person name="Reed L.K."/>
            <person name="Reenan R."/>
            <person name="Reily A."/>
            <person name="Remington K.A."/>
            <person name="Rieger T.T."/>
            <person name="Ritchie M.G."/>
            <person name="Robin C."/>
            <person name="Rogers Y.H."/>
            <person name="Rohde C."/>
            <person name="Rozas J."/>
            <person name="Rubenfield M.J."/>
            <person name="Ruiz A."/>
            <person name="Russo S."/>
            <person name="Salzberg S.L."/>
            <person name="Sanchez-Gracia A."/>
            <person name="Saranga D.J."/>
            <person name="Sato H."/>
            <person name="Schaeffer S.W."/>
            <person name="Schatz M.C."/>
            <person name="Schlenke T."/>
            <person name="Schwartz R."/>
            <person name="Segarra C."/>
            <person name="Singh R.S."/>
            <person name="Sirot L."/>
            <person name="Sirota M."/>
            <person name="Sisneros N.B."/>
            <person name="Smith C.D."/>
            <person name="Smith T.F."/>
            <person name="Spieth J."/>
            <person name="Stage D.E."/>
            <person name="Stark A."/>
            <person name="Stephan W."/>
            <person name="Strausberg R.L."/>
            <person name="Strempel S."/>
            <person name="Sturgill D."/>
            <person name="Sutton G."/>
            <person name="Sutton G.G."/>
            <person name="Tao W."/>
            <person name="Teichmann S."/>
            <person name="Tobari Y.N."/>
            <person name="Tomimura Y."/>
            <person name="Tsolas J.M."/>
            <person name="Valente V.L."/>
            <person name="Venter E."/>
            <person name="Venter J.C."/>
            <person name="Vicario S."/>
            <person name="Vieira F.G."/>
            <person name="Vilella A.J."/>
            <person name="Villasante A."/>
            <person name="Walenz B."/>
            <person name="Wang J."/>
            <person name="Wasserman M."/>
            <person name="Watts T."/>
            <person name="Wilson D."/>
            <person name="Wilson R.K."/>
            <person name="Wing R.A."/>
            <person name="Wolfner M.F."/>
            <person name="Wong A."/>
            <person name="Wong G.K."/>
            <person name="Wu C.I."/>
            <person name="Wu G."/>
            <person name="Yamamoto D."/>
            <person name="Yang H.P."/>
            <person name="Yang S.P."/>
            <person name="Yorke J.A."/>
            <person name="Yoshida K."/>
            <person name="Zdobnov E."/>
            <person name="Zhang P."/>
            <person name="Zhang Y."/>
            <person name="Zimin A.V."/>
            <person name="Baldwin J."/>
            <person name="Abdouelleil A."/>
            <person name="Abdulkadir J."/>
            <person name="Abebe A."/>
            <person name="Abera B."/>
            <person name="Abreu J."/>
            <person name="Acer S.C."/>
            <person name="Aftuck L."/>
            <person name="Alexander A."/>
            <person name="An P."/>
            <person name="Anderson E."/>
            <person name="Anderson S."/>
            <person name="Arachi H."/>
            <person name="Azer M."/>
            <person name="Bachantsang P."/>
            <person name="Barry A."/>
            <person name="Bayul T."/>
            <person name="Berlin A."/>
            <person name="Bessette D."/>
            <person name="Bloom T."/>
            <person name="Blye J."/>
            <person name="Boguslavskiy L."/>
            <person name="Bonnet C."/>
            <person name="Boukhgalter B."/>
            <person name="Bourzgui I."/>
            <person name="Brown A."/>
            <person name="Cahill P."/>
            <person name="Channer S."/>
            <person name="Cheshatsang Y."/>
            <person name="Chuda L."/>
            <person name="Citroen M."/>
            <person name="Collymore A."/>
            <person name="Cooke P."/>
            <person name="Costello M."/>
            <person name="D'Aco K."/>
            <person name="Daza R."/>
            <person name="De Haan G."/>
            <person name="DeGray S."/>
            <person name="DeMaso C."/>
            <person name="Dhargay N."/>
            <person name="Dooley K."/>
            <person name="Dooley E."/>
            <person name="Doricent M."/>
            <person name="Dorje P."/>
            <person name="Dorjee K."/>
            <person name="Dupes A."/>
            <person name="Elong R."/>
            <person name="Falk J."/>
            <person name="Farina A."/>
            <person name="Faro S."/>
            <person name="Ferguson D."/>
            <person name="Fisher S."/>
            <person name="Foley C.D."/>
            <person name="Franke A."/>
            <person name="Friedrich D."/>
            <person name="Gadbois L."/>
            <person name="Gearin G."/>
            <person name="Gearin C.R."/>
            <person name="Giannoukos G."/>
            <person name="Goode T."/>
            <person name="Graham J."/>
            <person name="Grandbois E."/>
            <person name="Grewal S."/>
            <person name="Gyaltsen K."/>
            <person name="Hafez N."/>
            <person name="Hagos B."/>
            <person name="Hall J."/>
            <person name="Henson C."/>
            <person name="Hollinger A."/>
            <person name="Honan T."/>
            <person name="Huard M.D."/>
            <person name="Hughes L."/>
            <person name="Hurhula B."/>
            <person name="Husby M.E."/>
            <person name="Kamat A."/>
            <person name="Kanga B."/>
            <person name="Kashin S."/>
            <person name="Khazanovich D."/>
            <person name="Kisner P."/>
            <person name="Lance K."/>
            <person name="Lara M."/>
            <person name="Lee W."/>
            <person name="Lennon N."/>
            <person name="Letendre F."/>
            <person name="LeVine R."/>
            <person name="Lipovsky A."/>
            <person name="Liu X."/>
            <person name="Liu J."/>
            <person name="Liu S."/>
            <person name="Lokyitsang T."/>
            <person name="Lokyitsang Y."/>
            <person name="Lubonja R."/>
            <person name="Lui A."/>
            <person name="MacDonald P."/>
            <person name="Magnisalis V."/>
            <person name="Maru K."/>
            <person name="Matthews C."/>
            <person name="McCusker W."/>
            <person name="McDonough S."/>
            <person name="Mehta T."/>
            <person name="Meldrim J."/>
            <person name="Meneus L."/>
            <person name="Mihai O."/>
            <person name="Mihalev A."/>
            <person name="Mihova T."/>
            <person name="Mittelman R."/>
            <person name="Mlenga V."/>
            <person name="Montmayeur A."/>
            <person name="Mulrain L."/>
            <person name="Navidi A."/>
            <person name="Naylor J."/>
            <person name="Negash T."/>
            <person name="Nguyen T."/>
            <person name="Nguyen N."/>
            <person name="Nicol R."/>
            <person name="Norbu C."/>
            <person name="Norbu N."/>
            <person name="Novod N."/>
            <person name="O'Neill B."/>
            <person name="Osman S."/>
            <person name="Markiewicz E."/>
            <person name="Oyono O.L."/>
            <person name="Patti C."/>
            <person name="Phunkhang P."/>
            <person name="Pierre F."/>
            <person name="Priest M."/>
            <person name="Raghuraman S."/>
            <person name="Rege F."/>
            <person name="Reyes R."/>
            <person name="Rise C."/>
            <person name="Rogov P."/>
            <person name="Ross K."/>
            <person name="Ryan E."/>
            <person name="Settipalli S."/>
            <person name="Shea T."/>
            <person name="Sherpa N."/>
            <person name="Shi L."/>
            <person name="Shih D."/>
            <person name="Sparrow T."/>
            <person name="Spaulding J."/>
            <person name="Stalker J."/>
            <person name="Stange-Thomann N."/>
            <person name="Stavropoulos S."/>
            <person name="Stone C."/>
            <person name="Strader C."/>
            <person name="Tesfaye S."/>
            <person name="Thomson T."/>
            <person name="Thoulutsang Y."/>
            <person name="Thoulutsang D."/>
            <person name="Topham K."/>
            <person name="Topping I."/>
            <person name="Tsamla T."/>
            <person name="Vassiliev H."/>
            <person name="Vo A."/>
            <person name="Wangchuk T."/>
            <person name="Wangdi T."/>
            <person name="Weiand M."/>
            <person name="Wilkinson J."/>
            <person name="Wilson A."/>
            <person name="Yadav S."/>
            <person name="Young G."/>
            <person name="Yu Q."/>
            <person name="Zembek L."/>
            <person name="Zhong D."/>
            <person name="Zimmer A."/>
            <person name="Zwirko Z."/>
            <person name="Jaffe D.B."/>
            <person name="Alvarez P."/>
            <person name="Brockman W."/>
            <person name="Butler J."/>
            <person name="Chin C."/>
            <person name="Gnerre S."/>
            <person name="Grabherr M."/>
            <person name="Kleber M."/>
            <person name="Mauceli E."/>
            <person name="MacCallum I."/>
        </authorList>
    </citation>
    <scope>NUCLEOTIDE SEQUENCE [LARGE SCALE GENOMIC DNA]</scope>
    <source>
        <strain evidence="6">Tucson 14030-0811.24</strain>
    </source>
</reference>
<sequence>MNRVPYYVSVLLNGIVLFELLSFNGEALAQQQSQLPQECGKLNETLFYNGQTETALNEYPWLGLLGYKEGNSAISYDCVAVLISQRYIIVPAHCITYSKANALSVVFGKPLTPSEKVYYLEEIVPHFQYNQNTYMNDIGLAKLKENVEFSDYVQPICLAPSNGQTDQYIGQRLELAGYVHNQERVFINTRIKAFVHSPSYEYCNEHRIIRSFDSSNKSQMCAYILGGRAFRSGSAVMGVNLIDGQPKSFYLIGILSFGEIKDHHPVLNRPMWFQRIAPFRDLIIQNMI</sequence>
<dbReference type="Gene3D" id="2.40.10.10">
    <property type="entry name" value="Trypsin-like serine proteases"/>
    <property type="match status" value="1"/>
</dbReference>
<dbReference type="InterPro" id="IPR009003">
    <property type="entry name" value="Peptidase_S1_PA"/>
</dbReference>
<accession>A0A0Q9WNZ7</accession>
<organism evidence="5 6">
    <name type="scientific">Drosophila willistoni</name>
    <name type="common">Fruit fly</name>
    <dbReference type="NCBI Taxonomy" id="7260"/>
    <lineage>
        <taxon>Eukaryota</taxon>
        <taxon>Metazoa</taxon>
        <taxon>Ecdysozoa</taxon>
        <taxon>Arthropoda</taxon>
        <taxon>Hexapoda</taxon>
        <taxon>Insecta</taxon>
        <taxon>Pterygota</taxon>
        <taxon>Neoptera</taxon>
        <taxon>Endopterygota</taxon>
        <taxon>Diptera</taxon>
        <taxon>Brachycera</taxon>
        <taxon>Muscomorpha</taxon>
        <taxon>Ephydroidea</taxon>
        <taxon>Drosophilidae</taxon>
        <taxon>Drosophila</taxon>
        <taxon>Sophophora</taxon>
    </lineage>
</organism>
<evidence type="ECO:0000256" key="2">
    <source>
        <dbReference type="ARBA" id="ARBA00024195"/>
    </source>
</evidence>
<dbReference type="Pfam" id="PF00089">
    <property type="entry name" value="Trypsin"/>
    <property type="match status" value="1"/>
</dbReference>
<dbReference type="AlphaFoldDB" id="A0A0Q9WNZ7"/>
<evidence type="ECO:0000313" key="5">
    <source>
        <dbReference type="EMBL" id="KRF97590.1"/>
    </source>
</evidence>
<proteinExistence type="inferred from homology"/>
<dbReference type="OrthoDB" id="7954821at2759"/>
<keyword evidence="6" id="KW-1185">Reference proteome</keyword>
<dbReference type="PROSITE" id="PS50240">
    <property type="entry name" value="TRYPSIN_DOM"/>
    <property type="match status" value="1"/>
</dbReference>
<dbReference type="InterPro" id="IPR001254">
    <property type="entry name" value="Trypsin_dom"/>
</dbReference>
<protein>
    <recommendedName>
        <fullName evidence="4">Peptidase S1 domain-containing protein</fullName>
    </recommendedName>
</protein>
<dbReference type="Proteomes" id="UP000007798">
    <property type="component" value="Unassembled WGS sequence"/>
</dbReference>
<dbReference type="FunFam" id="2.40.10.10:FF:000068">
    <property type="entry name" value="transmembrane protease serine 2"/>
    <property type="match status" value="1"/>
</dbReference>
<evidence type="ECO:0000259" key="4">
    <source>
        <dbReference type="PROSITE" id="PS50240"/>
    </source>
</evidence>
<dbReference type="SUPFAM" id="SSF50494">
    <property type="entry name" value="Trypsin-like serine proteases"/>
    <property type="match status" value="1"/>
</dbReference>
<dbReference type="GO" id="GO:0006508">
    <property type="term" value="P:proteolysis"/>
    <property type="evidence" value="ECO:0007669"/>
    <property type="project" value="InterPro"/>
</dbReference>